<reference evidence="8 9" key="1">
    <citation type="journal article" date="2019" name="Commun. Biol.">
        <title>The bagworm genome reveals a unique fibroin gene that provides high tensile strength.</title>
        <authorList>
            <person name="Kono N."/>
            <person name="Nakamura H."/>
            <person name="Ohtoshi R."/>
            <person name="Tomita M."/>
            <person name="Numata K."/>
            <person name="Arakawa K."/>
        </authorList>
    </citation>
    <scope>NUCLEOTIDE SEQUENCE [LARGE SCALE GENOMIC DNA]</scope>
</reference>
<feature type="domain" description="GST N-terminal" evidence="6">
    <location>
        <begin position="1"/>
        <end position="80"/>
    </location>
</feature>
<dbReference type="EMBL" id="BGZK01001313">
    <property type="protein sequence ID" value="GBP76988.1"/>
    <property type="molecule type" value="Genomic_DNA"/>
</dbReference>
<dbReference type="InterPro" id="IPR036249">
    <property type="entry name" value="Thioredoxin-like_sf"/>
</dbReference>
<dbReference type="Proteomes" id="UP000299102">
    <property type="component" value="Unassembled WGS sequence"/>
</dbReference>
<name>A0A4C1YLH0_EUMVA</name>
<dbReference type="STRING" id="151549.A0A4C1YLH0"/>
<dbReference type="PROSITE" id="PS50405">
    <property type="entry name" value="GST_CTER"/>
    <property type="match status" value="1"/>
</dbReference>
<dbReference type="InterPro" id="IPR010987">
    <property type="entry name" value="Glutathione-S-Trfase_C-like"/>
</dbReference>
<evidence type="ECO:0000259" key="7">
    <source>
        <dbReference type="PROSITE" id="PS50405"/>
    </source>
</evidence>
<dbReference type="GO" id="GO:0006749">
    <property type="term" value="P:glutathione metabolic process"/>
    <property type="evidence" value="ECO:0007669"/>
    <property type="project" value="TreeGrafter"/>
</dbReference>
<dbReference type="Gene3D" id="3.40.30.10">
    <property type="entry name" value="Glutaredoxin"/>
    <property type="match status" value="1"/>
</dbReference>
<dbReference type="PANTHER" id="PTHR11571">
    <property type="entry name" value="GLUTATHIONE S-TRANSFERASE"/>
    <property type="match status" value="1"/>
</dbReference>
<dbReference type="GO" id="GO:0004364">
    <property type="term" value="F:glutathione transferase activity"/>
    <property type="evidence" value="ECO:0007669"/>
    <property type="project" value="UniProtKB-EC"/>
</dbReference>
<dbReference type="FunFam" id="1.20.1050.10:FF:000030">
    <property type="entry name" value="Glutathione S-transferase S1"/>
    <property type="match status" value="1"/>
</dbReference>
<dbReference type="CDD" id="cd03039">
    <property type="entry name" value="GST_N_Sigma_like"/>
    <property type="match status" value="1"/>
</dbReference>
<dbReference type="InterPro" id="IPR036282">
    <property type="entry name" value="Glutathione-S-Trfase_C_sf"/>
</dbReference>
<dbReference type="SUPFAM" id="SSF52833">
    <property type="entry name" value="Thioredoxin-like"/>
    <property type="match status" value="1"/>
</dbReference>
<comment type="catalytic activity">
    <reaction evidence="5">
        <text>RX + glutathione = an S-substituted glutathione + a halide anion + H(+)</text>
        <dbReference type="Rhea" id="RHEA:16437"/>
        <dbReference type="ChEBI" id="CHEBI:15378"/>
        <dbReference type="ChEBI" id="CHEBI:16042"/>
        <dbReference type="ChEBI" id="CHEBI:17792"/>
        <dbReference type="ChEBI" id="CHEBI:57925"/>
        <dbReference type="ChEBI" id="CHEBI:90779"/>
        <dbReference type="EC" id="2.5.1.18"/>
    </reaction>
</comment>
<dbReference type="AlphaFoldDB" id="A0A4C1YLH0"/>
<dbReference type="Gene3D" id="1.20.1050.10">
    <property type="match status" value="1"/>
</dbReference>
<keyword evidence="9" id="KW-1185">Reference proteome</keyword>
<sequence length="199" mass="22536">MSKKLIYFDLKGLGESLRYILHYGGIQFEDVRISHSEWPTKKNEVPSPFGKLPVLVDGDRILNQSMAIARYLGRGLDLVPADPWDEAAVDAVILTLNDLMASTSGVFREQDAAKKEALKKELVDETIPFYFTRFQNILKENNGHIGKKLTWADFVFVGVVELIEEFLQVNIQGNYPAVKELVNKIHNLPGVKEHIANRK</sequence>
<dbReference type="SUPFAM" id="SSF47616">
    <property type="entry name" value="GST C-terminal domain-like"/>
    <property type="match status" value="1"/>
</dbReference>
<comment type="similarity">
    <text evidence="4">Belongs to the GST superfamily. Sigma family.</text>
</comment>
<dbReference type="SFLD" id="SFLDG00363">
    <property type="entry name" value="AMPS_(cytGST):_Alpha-__Mu-__Pi"/>
    <property type="match status" value="1"/>
</dbReference>
<evidence type="ECO:0000256" key="4">
    <source>
        <dbReference type="ARBA" id="ARBA00038317"/>
    </source>
</evidence>
<evidence type="ECO:0000256" key="1">
    <source>
        <dbReference type="ARBA" id="ARBA00011738"/>
    </source>
</evidence>
<dbReference type="InterPro" id="IPR040079">
    <property type="entry name" value="Glutathione_S-Trfase"/>
</dbReference>
<dbReference type="SFLD" id="SFLDS00019">
    <property type="entry name" value="Glutathione_Transferase_(cytos"/>
    <property type="match status" value="1"/>
</dbReference>
<gene>
    <name evidence="8" type="primary">GstS1</name>
    <name evidence="8" type="ORF">EVAR_57669_1</name>
</gene>
<dbReference type="InterPro" id="IPR050213">
    <property type="entry name" value="GST_superfamily"/>
</dbReference>
<evidence type="ECO:0000256" key="2">
    <source>
        <dbReference type="ARBA" id="ARBA00012452"/>
    </source>
</evidence>
<dbReference type="PANTHER" id="PTHR11571:SF224">
    <property type="entry name" value="HEMATOPOIETIC PROSTAGLANDIN D SYNTHASE"/>
    <property type="match status" value="1"/>
</dbReference>
<comment type="caution">
    <text evidence="8">The sequence shown here is derived from an EMBL/GenBank/DDBJ whole genome shotgun (WGS) entry which is preliminary data.</text>
</comment>
<accession>A0A4C1YLH0</accession>
<dbReference type="Pfam" id="PF14497">
    <property type="entry name" value="GST_C_3"/>
    <property type="match status" value="1"/>
</dbReference>
<dbReference type="InterPro" id="IPR004045">
    <property type="entry name" value="Glutathione_S-Trfase_N"/>
</dbReference>
<evidence type="ECO:0000313" key="8">
    <source>
        <dbReference type="EMBL" id="GBP76988.1"/>
    </source>
</evidence>
<proteinExistence type="inferred from homology"/>
<organism evidence="8 9">
    <name type="scientific">Eumeta variegata</name>
    <name type="common">Bagworm moth</name>
    <name type="synonym">Eumeta japonica</name>
    <dbReference type="NCBI Taxonomy" id="151549"/>
    <lineage>
        <taxon>Eukaryota</taxon>
        <taxon>Metazoa</taxon>
        <taxon>Ecdysozoa</taxon>
        <taxon>Arthropoda</taxon>
        <taxon>Hexapoda</taxon>
        <taxon>Insecta</taxon>
        <taxon>Pterygota</taxon>
        <taxon>Neoptera</taxon>
        <taxon>Endopterygota</taxon>
        <taxon>Lepidoptera</taxon>
        <taxon>Glossata</taxon>
        <taxon>Ditrysia</taxon>
        <taxon>Tineoidea</taxon>
        <taxon>Psychidae</taxon>
        <taxon>Oiketicinae</taxon>
        <taxon>Eumeta</taxon>
    </lineage>
</organism>
<dbReference type="PROSITE" id="PS50404">
    <property type="entry name" value="GST_NTER"/>
    <property type="match status" value="1"/>
</dbReference>
<dbReference type="InterPro" id="IPR004046">
    <property type="entry name" value="GST_C"/>
</dbReference>
<comment type="subunit">
    <text evidence="1">Homodimer.</text>
</comment>
<evidence type="ECO:0000313" key="9">
    <source>
        <dbReference type="Proteomes" id="UP000299102"/>
    </source>
</evidence>
<dbReference type="CDD" id="cd03192">
    <property type="entry name" value="GST_C_Sigma_like"/>
    <property type="match status" value="1"/>
</dbReference>
<dbReference type="Pfam" id="PF02798">
    <property type="entry name" value="GST_N"/>
    <property type="match status" value="1"/>
</dbReference>
<evidence type="ECO:0000256" key="3">
    <source>
        <dbReference type="ARBA" id="ARBA00022679"/>
    </source>
</evidence>
<keyword evidence="3 8" id="KW-0808">Transferase</keyword>
<evidence type="ECO:0000259" key="6">
    <source>
        <dbReference type="PROSITE" id="PS50404"/>
    </source>
</evidence>
<feature type="domain" description="GST C-terminal" evidence="7">
    <location>
        <begin position="82"/>
        <end position="199"/>
    </location>
</feature>
<dbReference type="OrthoDB" id="414243at2759"/>
<dbReference type="EC" id="2.5.1.18" evidence="2"/>
<dbReference type="SFLD" id="SFLDG01205">
    <property type="entry name" value="AMPS.1"/>
    <property type="match status" value="1"/>
</dbReference>
<evidence type="ECO:0000256" key="5">
    <source>
        <dbReference type="ARBA" id="ARBA00047960"/>
    </source>
</evidence>
<protein>
    <recommendedName>
        <fullName evidence="2">glutathione transferase</fullName>
        <ecNumber evidence="2">2.5.1.18</ecNumber>
    </recommendedName>
</protein>